<protein>
    <submittedName>
        <fullName evidence="1">Uncharacterized protein</fullName>
    </submittedName>
</protein>
<evidence type="ECO:0000313" key="1">
    <source>
        <dbReference type="EMBL" id="KAL3670157.1"/>
    </source>
</evidence>
<name>A0ABD3FT96_9STRA</name>
<accession>A0ABD3FT96</accession>
<proteinExistence type="predicted"/>
<gene>
    <name evidence="1" type="ORF">V7S43_004472</name>
</gene>
<dbReference type="EMBL" id="JBIMZQ010000007">
    <property type="protein sequence ID" value="KAL3670157.1"/>
    <property type="molecule type" value="Genomic_DNA"/>
</dbReference>
<evidence type="ECO:0000313" key="2">
    <source>
        <dbReference type="Proteomes" id="UP001632037"/>
    </source>
</evidence>
<dbReference type="AlphaFoldDB" id="A0ABD3FT96"/>
<reference evidence="1 2" key="1">
    <citation type="submission" date="2024-09" db="EMBL/GenBank/DDBJ databases">
        <title>Genome sequencing and assembly of Phytophthora oleae, isolate VK10A, causative agent of rot of olive drupes.</title>
        <authorList>
            <person name="Conti Taguali S."/>
            <person name="Riolo M."/>
            <person name="La Spada F."/>
            <person name="Cacciola S.O."/>
            <person name="Dionisio G."/>
        </authorList>
    </citation>
    <scope>NUCLEOTIDE SEQUENCE [LARGE SCALE GENOMIC DNA]</scope>
    <source>
        <strain evidence="1 2">VK10A</strain>
    </source>
</reference>
<organism evidence="1 2">
    <name type="scientific">Phytophthora oleae</name>
    <dbReference type="NCBI Taxonomy" id="2107226"/>
    <lineage>
        <taxon>Eukaryota</taxon>
        <taxon>Sar</taxon>
        <taxon>Stramenopiles</taxon>
        <taxon>Oomycota</taxon>
        <taxon>Peronosporomycetes</taxon>
        <taxon>Peronosporales</taxon>
        <taxon>Peronosporaceae</taxon>
        <taxon>Phytophthora</taxon>
    </lineage>
</organism>
<sequence length="116" mass="13473">MTLKRLSLLLETQRIVNNNLPFCFGEYHESQVIKEVCTRSEFQATLNSRTVVHAIVELYSAGRCEVIVFFARQPHRWRSLLFPLLQISGLQRYKEKNILVFACTSLMLSSNSSRFC</sequence>
<dbReference type="Proteomes" id="UP001632037">
    <property type="component" value="Unassembled WGS sequence"/>
</dbReference>
<comment type="caution">
    <text evidence="1">The sequence shown here is derived from an EMBL/GenBank/DDBJ whole genome shotgun (WGS) entry which is preliminary data.</text>
</comment>
<keyword evidence="2" id="KW-1185">Reference proteome</keyword>